<sequence>MFETIDQKKQLLDRKSPLPEYTAESLREKLFLEWTYNTNAIEDYTDFVQLVATEVESSLDLYLSAVTIL</sequence>
<accession>A0A2W7N2Q9</accession>
<dbReference type="AlphaFoldDB" id="A0A2W7N2Q9"/>
<dbReference type="Proteomes" id="UP000248646">
    <property type="component" value="Unassembled WGS sequence"/>
</dbReference>
<protein>
    <submittedName>
        <fullName evidence="1">Uncharacterized protein</fullName>
    </submittedName>
</protein>
<evidence type="ECO:0000313" key="2">
    <source>
        <dbReference type="Proteomes" id="UP000248646"/>
    </source>
</evidence>
<dbReference type="EMBL" id="QKZI01000002">
    <property type="protein sequence ID" value="PZX05604.1"/>
    <property type="molecule type" value="Genomic_DNA"/>
</dbReference>
<comment type="caution">
    <text evidence="1">The sequence shown here is derived from an EMBL/GenBank/DDBJ whole genome shotgun (WGS) entry which is preliminary data.</text>
</comment>
<dbReference type="Gene3D" id="1.10.3290.10">
    <property type="entry name" value="Fido-like domain"/>
    <property type="match status" value="1"/>
</dbReference>
<proteinExistence type="predicted"/>
<name>A0A2W7N2Q9_9BACI</name>
<organism evidence="1 2">
    <name type="scientific">Psychrobacillus insolitus</name>
    <dbReference type="NCBI Taxonomy" id="1461"/>
    <lineage>
        <taxon>Bacteria</taxon>
        <taxon>Bacillati</taxon>
        <taxon>Bacillota</taxon>
        <taxon>Bacilli</taxon>
        <taxon>Bacillales</taxon>
        <taxon>Bacillaceae</taxon>
        <taxon>Psychrobacillus</taxon>
    </lineage>
</organism>
<gene>
    <name evidence="1" type="ORF">C7437_10258</name>
</gene>
<evidence type="ECO:0000313" key="1">
    <source>
        <dbReference type="EMBL" id="PZX05604.1"/>
    </source>
</evidence>
<dbReference type="RefSeq" id="WP_111439065.1">
    <property type="nucleotide sequence ID" value="NZ_QKZI01000002.1"/>
</dbReference>
<keyword evidence="2" id="KW-1185">Reference proteome</keyword>
<dbReference type="InterPro" id="IPR036597">
    <property type="entry name" value="Fido-like_dom_sf"/>
</dbReference>
<dbReference type="OrthoDB" id="9813719at2"/>
<reference evidence="1 2" key="1">
    <citation type="submission" date="2018-06" db="EMBL/GenBank/DDBJ databases">
        <title>Genomic Encyclopedia of Type Strains, Phase IV (KMG-IV): sequencing the most valuable type-strain genomes for metagenomic binning, comparative biology and taxonomic classification.</title>
        <authorList>
            <person name="Goeker M."/>
        </authorList>
    </citation>
    <scope>NUCLEOTIDE SEQUENCE [LARGE SCALE GENOMIC DNA]</scope>
    <source>
        <strain evidence="1 2">DSM 5</strain>
    </source>
</reference>